<organism evidence="2">
    <name type="scientific">Caenorhabditis remanei</name>
    <name type="common">Caenorhabditis vulgaris</name>
    <dbReference type="NCBI Taxonomy" id="31234"/>
    <lineage>
        <taxon>Eukaryota</taxon>
        <taxon>Metazoa</taxon>
        <taxon>Ecdysozoa</taxon>
        <taxon>Nematoda</taxon>
        <taxon>Chromadorea</taxon>
        <taxon>Rhabditida</taxon>
        <taxon>Rhabditina</taxon>
        <taxon>Rhabditomorpha</taxon>
        <taxon>Rhabditoidea</taxon>
        <taxon>Rhabditidae</taxon>
        <taxon>Peloderinae</taxon>
        <taxon>Caenorhabditis</taxon>
    </lineage>
</organism>
<name>E3NAR0_CAERE</name>
<accession>E3NAR0</accession>
<keyword evidence="2" id="KW-1185">Reference proteome</keyword>
<dbReference type="AlphaFoldDB" id="E3NAR0"/>
<evidence type="ECO:0000313" key="2">
    <source>
        <dbReference type="Proteomes" id="UP000008281"/>
    </source>
</evidence>
<evidence type="ECO:0000313" key="1">
    <source>
        <dbReference type="EMBL" id="EFO91253.1"/>
    </source>
</evidence>
<dbReference type="Proteomes" id="UP000008281">
    <property type="component" value="Unassembled WGS sequence"/>
</dbReference>
<dbReference type="EMBL" id="DS268578">
    <property type="protein sequence ID" value="EFO91253.1"/>
    <property type="molecule type" value="Genomic_DNA"/>
</dbReference>
<reference evidence="1" key="1">
    <citation type="submission" date="2007-07" db="EMBL/GenBank/DDBJ databases">
        <title>PCAP assembly of the Caenorhabditis remanei genome.</title>
        <authorList>
            <consortium name="The Caenorhabditis remanei Sequencing Consortium"/>
            <person name="Wilson R.K."/>
        </authorList>
    </citation>
    <scope>NUCLEOTIDE SEQUENCE [LARGE SCALE GENOMIC DNA]</scope>
    <source>
        <strain evidence="1">PB4641</strain>
    </source>
</reference>
<sequence>MVAPVIIPVAIAIGATVTVSAVIITTLRIIKMKIFKKFEKIKNRNLKNCESLIIISDISKQCEYEKKIENIVKAD</sequence>
<gene>
    <name evidence="1" type="ORF">CRE_04288</name>
</gene>
<proteinExistence type="predicted"/>
<dbReference type="HOGENOM" id="CLU_2673452_0_0_1"/>
<protein>
    <submittedName>
        <fullName evidence="1">Uncharacterized protein</fullName>
    </submittedName>
</protein>